<gene>
    <name evidence="1" type="ORF">ACFOGJ_16075</name>
</gene>
<name>A0ABV7L2D8_9PROT</name>
<dbReference type="Proteomes" id="UP001595528">
    <property type="component" value="Unassembled WGS sequence"/>
</dbReference>
<keyword evidence="2" id="KW-1185">Reference proteome</keyword>
<comment type="caution">
    <text evidence="1">The sequence shown here is derived from an EMBL/GenBank/DDBJ whole genome shotgun (WGS) entry which is preliminary data.</text>
</comment>
<organism evidence="1 2">
    <name type="scientific">Marinibaculum pumilum</name>
    <dbReference type="NCBI Taxonomy" id="1766165"/>
    <lineage>
        <taxon>Bacteria</taxon>
        <taxon>Pseudomonadati</taxon>
        <taxon>Pseudomonadota</taxon>
        <taxon>Alphaproteobacteria</taxon>
        <taxon>Rhodospirillales</taxon>
        <taxon>Rhodospirillaceae</taxon>
        <taxon>Marinibaculum</taxon>
    </lineage>
</organism>
<evidence type="ECO:0000313" key="2">
    <source>
        <dbReference type="Proteomes" id="UP001595528"/>
    </source>
</evidence>
<proteinExistence type="predicted"/>
<sequence length="100" mass="10617">MPDTLITDAEASALSPLARIERAAEIVRQAKEAVATLYVAARGEAVMPAHHAIADDLSDSEQSLAVALDDLAPDHWRRVYGNELGNDLRAAGLPVTEAAE</sequence>
<accession>A0ABV7L2D8</accession>
<dbReference type="RefSeq" id="WP_379902185.1">
    <property type="nucleotide sequence ID" value="NZ_JBHRTR010000028.1"/>
</dbReference>
<dbReference type="EMBL" id="JBHRTR010000028">
    <property type="protein sequence ID" value="MFC3228762.1"/>
    <property type="molecule type" value="Genomic_DNA"/>
</dbReference>
<reference evidence="2" key="1">
    <citation type="journal article" date="2019" name="Int. J. Syst. Evol. Microbiol.">
        <title>The Global Catalogue of Microorganisms (GCM) 10K type strain sequencing project: providing services to taxonomists for standard genome sequencing and annotation.</title>
        <authorList>
            <consortium name="The Broad Institute Genomics Platform"/>
            <consortium name="The Broad Institute Genome Sequencing Center for Infectious Disease"/>
            <person name="Wu L."/>
            <person name="Ma J."/>
        </authorList>
    </citation>
    <scope>NUCLEOTIDE SEQUENCE [LARGE SCALE GENOMIC DNA]</scope>
    <source>
        <strain evidence="2">KCTC 42964</strain>
    </source>
</reference>
<evidence type="ECO:0000313" key="1">
    <source>
        <dbReference type="EMBL" id="MFC3228762.1"/>
    </source>
</evidence>
<protein>
    <submittedName>
        <fullName evidence="1">Uncharacterized protein</fullName>
    </submittedName>
</protein>